<protein>
    <submittedName>
        <fullName evidence="2">Uncharacterized protein</fullName>
    </submittedName>
</protein>
<sequence length="102" mass="10350">MLRSLIGAAVGSKMAKRYPVLGGTTGVIVARAAPFILKRISFPAMLAMGAGGYLAKRYFDGKEAEGTKAKPTDGPNSDTGTVIDNPPGGALAKTNGSPPTVS</sequence>
<organism evidence="2 3">
    <name type="scientific">Erythrobacter litoralis</name>
    <dbReference type="NCBI Taxonomy" id="39960"/>
    <lineage>
        <taxon>Bacteria</taxon>
        <taxon>Pseudomonadati</taxon>
        <taxon>Pseudomonadota</taxon>
        <taxon>Alphaproteobacteria</taxon>
        <taxon>Sphingomonadales</taxon>
        <taxon>Erythrobacteraceae</taxon>
        <taxon>Erythrobacter/Porphyrobacter group</taxon>
        <taxon>Erythrobacter</taxon>
    </lineage>
</organism>
<dbReference type="EMBL" id="JMIX01000006">
    <property type="protein sequence ID" value="KEO93245.1"/>
    <property type="molecule type" value="Genomic_DNA"/>
</dbReference>
<dbReference type="PATRIC" id="fig|39960.10.peg.2630"/>
<dbReference type="KEGG" id="elq:Ga0102493_11374"/>
<dbReference type="RefSeq" id="WP_150132477.1">
    <property type="nucleotide sequence ID" value="NZ_CP017057.1"/>
</dbReference>
<feature type="region of interest" description="Disordered" evidence="1">
    <location>
        <begin position="64"/>
        <end position="102"/>
    </location>
</feature>
<evidence type="ECO:0000313" key="3">
    <source>
        <dbReference type="Proteomes" id="UP000027866"/>
    </source>
</evidence>
<accession>A0A074MKC9</accession>
<dbReference type="AlphaFoldDB" id="A0A074MKC9"/>
<dbReference type="Proteomes" id="UP000027866">
    <property type="component" value="Unassembled WGS sequence"/>
</dbReference>
<evidence type="ECO:0000256" key="1">
    <source>
        <dbReference type="SAM" id="MobiDB-lite"/>
    </source>
</evidence>
<comment type="caution">
    <text evidence="2">The sequence shown here is derived from an EMBL/GenBank/DDBJ whole genome shotgun (WGS) entry which is preliminary data.</text>
</comment>
<proteinExistence type="predicted"/>
<name>A0A074MKC9_9SPHN</name>
<evidence type="ECO:0000313" key="2">
    <source>
        <dbReference type="EMBL" id="KEO93245.1"/>
    </source>
</evidence>
<reference evidence="2 3" key="1">
    <citation type="submission" date="2014-04" db="EMBL/GenBank/DDBJ databases">
        <title>A comprehensive comparison of genomes of Erythrobacter spp. Strains.</title>
        <authorList>
            <person name="Zheng Q."/>
        </authorList>
    </citation>
    <scope>NUCLEOTIDE SEQUENCE [LARGE SCALE GENOMIC DNA]</scope>
    <source>
        <strain evidence="2 3">DSM 8509</strain>
    </source>
</reference>
<dbReference type="OrthoDB" id="7392176at2"/>
<keyword evidence="3" id="KW-1185">Reference proteome</keyword>
<gene>
    <name evidence="2" type="ORF">EH32_11005</name>
</gene>